<evidence type="ECO:0000313" key="1">
    <source>
        <dbReference type="EMBL" id="MEB3023031.1"/>
    </source>
</evidence>
<gene>
    <name evidence="1" type="ORF">K6T79_18475</name>
</gene>
<comment type="caution">
    <text evidence="1">The sequence shown here is derived from an EMBL/GenBank/DDBJ whole genome shotgun (WGS) entry which is preliminary data.</text>
</comment>
<dbReference type="EMBL" id="JAYJJR010000013">
    <property type="protein sequence ID" value="MEB3023031.1"/>
    <property type="molecule type" value="Genomic_DNA"/>
</dbReference>
<dbReference type="RefSeq" id="WP_329780294.1">
    <property type="nucleotide sequence ID" value="NZ_JAYJJR010000013.1"/>
</dbReference>
<proteinExistence type="predicted"/>
<organism evidence="1 2">
    <name type="scientific">[Mycobacterium] crassicus</name>
    <dbReference type="NCBI Taxonomy" id="2872309"/>
    <lineage>
        <taxon>Bacteria</taxon>
        <taxon>Bacillati</taxon>
        <taxon>Actinomycetota</taxon>
        <taxon>Actinomycetes</taxon>
        <taxon>Mycobacteriales</taxon>
        <taxon>Mycobacteriaceae</taxon>
        <taxon>Mycolicibacter</taxon>
    </lineage>
</organism>
<dbReference type="Proteomes" id="UP001299596">
    <property type="component" value="Unassembled WGS sequence"/>
</dbReference>
<accession>A0ABU5XL59</accession>
<sequence>MRAGDLLHYECGMHRGSAPSTAGATLERFEEQLRTHLAGGPCTLHDQAVPQLSGAGETCQACGQATQYHGTT</sequence>
<reference evidence="1 2" key="1">
    <citation type="submission" date="2023-12" db="EMBL/GenBank/DDBJ databases">
        <title>Description of new species of Mycobacterium terrae complex isolated from sewage at the Sao Paulo Zoological Park Foundation in Brazil.</title>
        <authorList>
            <person name="Romagnoli C.L."/>
            <person name="Conceicao E.C."/>
            <person name="Machado E."/>
            <person name="Barreto L.B.P.F."/>
            <person name="Sharma A."/>
            <person name="Silva N.M."/>
            <person name="Marques L.E."/>
            <person name="Juliana M.A."/>
            <person name="Lourenco M.C.S."/>
            <person name="Digiampietri L.A."/>
            <person name="Suffys P.N."/>
            <person name="Viana-Niero C."/>
        </authorList>
    </citation>
    <scope>NUCLEOTIDE SEQUENCE [LARGE SCALE GENOMIC DNA]</scope>
    <source>
        <strain evidence="1 2">MYC098</strain>
    </source>
</reference>
<protein>
    <submittedName>
        <fullName evidence="1">Uncharacterized protein</fullName>
    </submittedName>
</protein>
<name>A0ABU5XL59_9MYCO</name>
<keyword evidence="2" id="KW-1185">Reference proteome</keyword>
<evidence type="ECO:0000313" key="2">
    <source>
        <dbReference type="Proteomes" id="UP001299596"/>
    </source>
</evidence>